<proteinExistence type="inferred from homology"/>
<dbReference type="GO" id="GO:0046872">
    <property type="term" value="F:metal ion binding"/>
    <property type="evidence" value="ECO:0007669"/>
    <property type="project" value="InterPro"/>
</dbReference>
<evidence type="ECO:0000256" key="2">
    <source>
        <dbReference type="ARBA" id="ARBA00022448"/>
    </source>
</evidence>
<evidence type="ECO:0000256" key="5">
    <source>
        <dbReference type="SAM" id="SignalP"/>
    </source>
</evidence>
<evidence type="ECO:0000313" key="7">
    <source>
        <dbReference type="Proteomes" id="UP000008914"/>
    </source>
</evidence>
<sequence length="317" mass="33214">MILISRMILSMTRRLAALTAAAVLTLTASACSSDAPLRGTSGGAAGAPSVVTSFYPIQFATERIAGEGADVSVLTKPGAEPHDLEIGAQDLARLTDASLVIYSKGFQPAVDDAVEQVDPTRALDVSGAARLTVTAAAEEQHAGGSTDPHFWLDPERYADVARAIGTRLAELDPQRAATYERNTTAFVTELTALDEEFAATLRSCSIKELVTSHAAFTYLADRYGFEQHGITGVSPEAEPSAAGLAEITQLVRDHGVTTIYQETLVEPHFAETVAASSGATVATLDPLEGITDASAGTDYFAVMRSNLATLKHGQGCA</sequence>
<dbReference type="STRING" id="710696.Intca_2121"/>
<dbReference type="PRINTS" id="PR00691">
    <property type="entry name" value="ADHESINB"/>
</dbReference>
<dbReference type="InterPro" id="IPR050492">
    <property type="entry name" value="Bact_metal-bind_prot9"/>
</dbReference>
<feature type="signal peptide" evidence="5">
    <location>
        <begin position="1"/>
        <end position="30"/>
    </location>
</feature>
<dbReference type="PANTHER" id="PTHR42953:SF3">
    <property type="entry name" value="HIGH-AFFINITY ZINC UPTAKE SYSTEM PROTEIN ZNUA"/>
    <property type="match status" value="1"/>
</dbReference>
<dbReference type="AlphaFoldDB" id="E6SDH9"/>
<keyword evidence="7" id="KW-1185">Reference proteome</keyword>
<dbReference type="PANTHER" id="PTHR42953">
    <property type="entry name" value="HIGH-AFFINITY ZINC UPTAKE SYSTEM PROTEIN ZNUA-RELATED"/>
    <property type="match status" value="1"/>
</dbReference>
<dbReference type="InterPro" id="IPR006128">
    <property type="entry name" value="Lipoprotein_PsaA-like"/>
</dbReference>
<dbReference type="InterPro" id="IPR006129">
    <property type="entry name" value="AdhesinB"/>
</dbReference>
<dbReference type="eggNOG" id="COG0803">
    <property type="taxonomic scope" value="Bacteria"/>
</dbReference>
<feature type="chain" id="PRO_5003211046" evidence="5">
    <location>
        <begin position="31"/>
        <end position="317"/>
    </location>
</feature>
<dbReference type="GO" id="GO:0030001">
    <property type="term" value="P:metal ion transport"/>
    <property type="evidence" value="ECO:0007669"/>
    <property type="project" value="InterPro"/>
</dbReference>
<keyword evidence="3 5" id="KW-0732">Signal</keyword>
<dbReference type="Gene3D" id="3.40.50.1980">
    <property type="entry name" value="Nitrogenase molybdenum iron protein domain"/>
    <property type="match status" value="2"/>
</dbReference>
<dbReference type="GO" id="GO:0007155">
    <property type="term" value="P:cell adhesion"/>
    <property type="evidence" value="ECO:0007669"/>
    <property type="project" value="InterPro"/>
</dbReference>
<organism evidence="6 7">
    <name type="scientific">Intrasporangium calvum (strain ATCC 23552 / DSM 43043 / JCM 3097 / NBRC 12989 / NCIMB 10167 / NRRL B-3866 / 7 KIP)</name>
    <dbReference type="NCBI Taxonomy" id="710696"/>
    <lineage>
        <taxon>Bacteria</taxon>
        <taxon>Bacillati</taxon>
        <taxon>Actinomycetota</taxon>
        <taxon>Actinomycetes</taxon>
        <taxon>Micrococcales</taxon>
        <taxon>Intrasporangiaceae</taxon>
        <taxon>Intrasporangium</taxon>
    </lineage>
</organism>
<dbReference type="Pfam" id="PF01297">
    <property type="entry name" value="ZnuA"/>
    <property type="match status" value="1"/>
</dbReference>
<dbReference type="Proteomes" id="UP000008914">
    <property type="component" value="Chromosome"/>
</dbReference>
<dbReference type="HOGENOM" id="CLU_016838_1_0_11"/>
<evidence type="ECO:0000256" key="4">
    <source>
        <dbReference type="RuleBase" id="RU003512"/>
    </source>
</evidence>
<dbReference type="SUPFAM" id="SSF53807">
    <property type="entry name" value="Helical backbone' metal receptor"/>
    <property type="match status" value="1"/>
</dbReference>
<protein>
    <submittedName>
        <fullName evidence="6">Periplasmic solute binding protein</fullName>
    </submittedName>
</protein>
<comment type="similarity">
    <text evidence="1 4">Belongs to the bacterial solute-binding protein 9 family.</text>
</comment>
<dbReference type="KEGG" id="ica:Intca_2121"/>
<gene>
    <name evidence="6" type="ordered locus">Intca_2121</name>
</gene>
<accession>E6SDH9</accession>
<evidence type="ECO:0000256" key="1">
    <source>
        <dbReference type="ARBA" id="ARBA00011028"/>
    </source>
</evidence>
<dbReference type="PROSITE" id="PS51257">
    <property type="entry name" value="PROKAR_LIPOPROTEIN"/>
    <property type="match status" value="1"/>
</dbReference>
<dbReference type="EMBL" id="CP002343">
    <property type="protein sequence ID" value="ADU48631.1"/>
    <property type="molecule type" value="Genomic_DNA"/>
</dbReference>
<keyword evidence="2 4" id="KW-0813">Transport</keyword>
<dbReference type="PRINTS" id="PR00690">
    <property type="entry name" value="ADHESNFAMILY"/>
</dbReference>
<evidence type="ECO:0000313" key="6">
    <source>
        <dbReference type="EMBL" id="ADU48631.1"/>
    </source>
</evidence>
<evidence type="ECO:0000256" key="3">
    <source>
        <dbReference type="ARBA" id="ARBA00022729"/>
    </source>
</evidence>
<reference evidence="6 7" key="1">
    <citation type="journal article" date="2010" name="Stand. Genomic Sci.">
        <title>Complete genome sequence of Intrasporangium calvum type strain (7 KIP).</title>
        <authorList>
            <person name="Del Rio T.G."/>
            <person name="Chertkov O."/>
            <person name="Yasawong M."/>
            <person name="Lucas S."/>
            <person name="Deshpande S."/>
            <person name="Cheng J.F."/>
            <person name="Detter C."/>
            <person name="Tapia R."/>
            <person name="Han C."/>
            <person name="Goodwin L."/>
            <person name="Pitluck S."/>
            <person name="Liolios K."/>
            <person name="Ivanova N."/>
            <person name="Mavromatis K."/>
            <person name="Pati A."/>
            <person name="Chen A."/>
            <person name="Palaniappan K."/>
            <person name="Land M."/>
            <person name="Hauser L."/>
            <person name="Chang Y.J."/>
            <person name="Jeffries C.D."/>
            <person name="Rohde M."/>
            <person name="Pukall R."/>
            <person name="Sikorski J."/>
            <person name="Goker M."/>
            <person name="Woyke T."/>
            <person name="Bristow J."/>
            <person name="Eisen J.A."/>
            <person name="Markowitz V."/>
            <person name="Hugenholtz P."/>
            <person name="Kyrpides N.C."/>
            <person name="Klenk H.P."/>
            <person name="Lapidus A."/>
        </authorList>
    </citation>
    <scope>NUCLEOTIDE SEQUENCE [LARGE SCALE GENOMIC DNA]</scope>
    <source>
        <strain evidence="7">ATCC 23552 / DSM 43043 / JCM 3097 / NBRC 12989 / 7 KIP</strain>
    </source>
</reference>
<dbReference type="InterPro" id="IPR006127">
    <property type="entry name" value="ZnuA-like"/>
</dbReference>
<name>E6SDH9_INTC7</name>